<dbReference type="Pfam" id="PF02653">
    <property type="entry name" value="BPD_transp_2"/>
    <property type="match status" value="1"/>
</dbReference>
<proteinExistence type="predicted"/>
<accession>A0AAE3JJE6</accession>
<comment type="caution">
    <text evidence="7">The sequence shown here is derived from an EMBL/GenBank/DDBJ whole genome shotgun (WGS) entry which is preliminary data.</text>
</comment>
<evidence type="ECO:0000256" key="3">
    <source>
        <dbReference type="ARBA" id="ARBA00022692"/>
    </source>
</evidence>
<evidence type="ECO:0000256" key="6">
    <source>
        <dbReference type="SAM" id="Phobius"/>
    </source>
</evidence>
<feature type="transmembrane region" description="Helical" evidence="6">
    <location>
        <begin position="130"/>
        <end position="151"/>
    </location>
</feature>
<feature type="transmembrane region" description="Helical" evidence="6">
    <location>
        <begin position="77"/>
        <end position="94"/>
    </location>
</feature>
<feature type="transmembrane region" description="Helical" evidence="6">
    <location>
        <begin position="218"/>
        <end position="242"/>
    </location>
</feature>
<feature type="transmembrane region" description="Helical" evidence="6">
    <location>
        <begin position="262"/>
        <end position="287"/>
    </location>
</feature>
<evidence type="ECO:0000256" key="1">
    <source>
        <dbReference type="ARBA" id="ARBA00004651"/>
    </source>
</evidence>
<protein>
    <submittedName>
        <fullName evidence="7">ABC transporter permease</fullName>
    </submittedName>
</protein>
<dbReference type="AlphaFoldDB" id="A0AAE3JJE6"/>
<comment type="subcellular location">
    <subcellularLocation>
        <location evidence="1">Cell membrane</location>
        <topology evidence="1">Multi-pass membrane protein</topology>
    </subcellularLocation>
</comment>
<dbReference type="RefSeq" id="WP_230754089.1">
    <property type="nucleotide sequence ID" value="NZ_JAINWA010000001.1"/>
</dbReference>
<keyword evidence="4 6" id="KW-1133">Transmembrane helix</keyword>
<evidence type="ECO:0000313" key="7">
    <source>
        <dbReference type="EMBL" id="MCD1654145.1"/>
    </source>
</evidence>
<keyword evidence="5 6" id="KW-0472">Membrane</keyword>
<keyword evidence="8" id="KW-1185">Reference proteome</keyword>
<feature type="transmembrane region" description="Helical" evidence="6">
    <location>
        <begin position="100"/>
        <end position="123"/>
    </location>
</feature>
<organism evidence="7 8">
    <name type="scientific">Teretinema zuelzerae</name>
    <dbReference type="NCBI Taxonomy" id="156"/>
    <lineage>
        <taxon>Bacteria</taxon>
        <taxon>Pseudomonadati</taxon>
        <taxon>Spirochaetota</taxon>
        <taxon>Spirochaetia</taxon>
        <taxon>Spirochaetales</taxon>
        <taxon>Treponemataceae</taxon>
        <taxon>Teretinema</taxon>
    </lineage>
</organism>
<sequence>MAAIALGRPGVLKNLSRETKQLFSTFSGLFALVIIFSILSPYFLTVNNLLTVATQTAIIAIIAIGQTYVMITTGIDLSIGSNIALSGMVAGLAMTNGIPVWASMLLGLASGCLVGAINGVMIAWGRIPPFIATLGTMTAIRGVSLTLTQGIPVSSLPKSFTVIGTGNIAGLPIPVVLMVLLTVVFGFVLARTRLGRHVYATGSNIDAARLSGVDTKAVLVKVYVISGFLAAFAGLIMAARIISAQPAAGDGYELDAVASSVIGGTSTLGGEGMIAGTFIGAFIIGILRNGLNLVGVSPFIQKIIIGVVIVGSVFADRIKRKD</sequence>
<gene>
    <name evidence="7" type="ORF">K7J14_05455</name>
</gene>
<dbReference type="CDD" id="cd06579">
    <property type="entry name" value="TM_PBP1_transp_AraH_like"/>
    <property type="match status" value="1"/>
</dbReference>
<dbReference type="PANTHER" id="PTHR32196">
    <property type="entry name" value="ABC TRANSPORTER PERMEASE PROTEIN YPHD-RELATED-RELATED"/>
    <property type="match status" value="1"/>
</dbReference>
<reference evidence="7" key="1">
    <citation type="submission" date="2021-08" db="EMBL/GenBank/DDBJ databases">
        <title>Comparative analyses of Brucepasteria parasyntrophica and Teretinema zuelzerae.</title>
        <authorList>
            <person name="Song Y."/>
            <person name="Brune A."/>
        </authorList>
    </citation>
    <scope>NUCLEOTIDE SEQUENCE</scope>
    <source>
        <strain evidence="7">DSM 1903</strain>
    </source>
</reference>
<feature type="transmembrane region" description="Helical" evidence="6">
    <location>
        <begin position="49"/>
        <end position="70"/>
    </location>
</feature>
<name>A0AAE3JJE6_9SPIR</name>
<feature type="transmembrane region" description="Helical" evidence="6">
    <location>
        <begin position="299"/>
        <end position="315"/>
    </location>
</feature>
<dbReference type="EMBL" id="JAINWA010000001">
    <property type="protein sequence ID" value="MCD1654145.1"/>
    <property type="molecule type" value="Genomic_DNA"/>
</dbReference>
<feature type="transmembrane region" description="Helical" evidence="6">
    <location>
        <begin position="22"/>
        <end position="43"/>
    </location>
</feature>
<keyword evidence="3 6" id="KW-0812">Transmembrane</keyword>
<dbReference type="GO" id="GO:0005886">
    <property type="term" value="C:plasma membrane"/>
    <property type="evidence" value="ECO:0007669"/>
    <property type="project" value="UniProtKB-SubCell"/>
</dbReference>
<evidence type="ECO:0000256" key="2">
    <source>
        <dbReference type="ARBA" id="ARBA00022475"/>
    </source>
</evidence>
<dbReference type="InterPro" id="IPR001851">
    <property type="entry name" value="ABC_transp_permease"/>
</dbReference>
<keyword evidence="2" id="KW-1003">Cell membrane</keyword>
<evidence type="ECO:0000313" key="8">
    <source>
        <dbReference type="Proteomes" id="UP001198163"/>
    </source>
</evidence>
<evidence type="ECO:0000256" key="5">
    <source>
        <dbReference type="ARBA" id="ARBA00023136"/>
    </source>
</evidence>
<feature type="transmembrane region" description="Helical" evidence="6">
    <location>
        <begin position="171"/>
        <end position="190"/>
    </location>
</feature>
<dbReference type="Proteomes" id="UP001198163">
    <property type="component" value="Unassembled WGS sequence"/>
</dbReference>
<dbReference type="GO" id="GO:0022857">
    <property type="term" value="F:transmembrane transporter activity"/>
    <property type="evidence" value="ECO:0007669"/>
    <property type="project" value="InterPro"/>
</dbReference>
<evidence type="ECO:0000256" key="4">
    <source>
        <dbReference type="ARBA" id="ARBA00022989"/>
    </source>
</evidence>